<dbReference type="EMBL" id="MU853427">
    <property type="protein sequence ID" value="KAK4131204.1"/>
    <property type="molecule type" value="Genomic_DNA"/>
</dbReference>
<keyword evidence="2" id="KW-1185">Reference proteome</keyword>
<organism evidence="1 2">
    <name type="scientific">Trichocladium antarcticum</name>
    <dbReference type="NCBI Taxonomy" id="1450529"/>
    <lineage>
        <taxon>Eukaryota</taxon>
        <taxon>Fungi</taxon>
        <taxon>Dikarya</taxon>
        <taxon>Ascomycota</taxon>
        <taxon>Pezizomycotina</taxon>
        <taxon>Sordariomycetes</taxon>
        <taxon>Sordariomycetidae</taxon>
        <taxon>Sordariales</taxon>
        <taxon>Chaetomiaceae</taxon>
        <taxon>Trichocladium</taxon>
    </lineage>
</organism>
<dbReference type="AlphaFoldDB" id="A0AAN6UEI5"/>
<sequence>MQRDCQKHCNLPMYAPVGCLTHPPGSLTVVSNLQDPDICIAVCMWLSSTRYAKIKEPRSAPVCTLEGQGQRWRVGVPRGMRKHDSIGRWVPRKSELGLACSRPADPILQLQQTSCRFFCCCGPASAPQIPCLSRSRRRPAQQQQRRPQP</sequence>
<evidence type="ECO:0000313" key="1">
    <source>
        <dbReference type="EMBL" id="KAK4131204.1"/>
    </source>
</evidence>
<reference evidence="1" key="1">
    <citation type="journal article" date="2023" name="Mol. Phylogenet. Evol.">
        <title>Genome-scale phylogeny and comparative genomics of the fungal order Sordariales.</title>
        <authorList>
            <person name="Hensen N."/>
            <person name="Bonometti L."/>
            <person name="Westerberg I."/>
            <person name="Brannstrom I.O."/>
            <person name="Guillou S."/>
            <person name="Cros-Aarteil S."/>
            <person name="Calhoun S."/>
            <person name="Haridas S."/>
            <person name="Kuo A."/>
            <person name="Mondo S."/>
            <person name="Pangilinan J."/>
            <person name="Riley R."/>
            <person name="LaButti K."/>
            <person name="Andreopoulos B."/>
            <person name="Lipzen A."/>
            <person name="Chen C."/>
            <person name="Yan M."/>
            <person name="Daum C."/>
            <person name="Ng V."/>
            <person name="Clum A."/>
            <person name="Steindorff A."/>
            <person name="Ohm R.A."/>
            <person name="Martin F."/>
            <person name="Silar P."/>
            <person name="Natvig D.O."/>
            <person name="Lalanne C."/>
            <person name="Gautier V."/>
            <person name="Ament-Velasquez S.L."/>
            <person name="Kruys A."/>
            <person name="Hutchinson M.I."/>
            <person name="Powell A.J."/>
            <person name="Barry K."/>
            <person name="Miller A.N."/>
            <person name="Grigoriev I.V."/>
            <person name="Debuchy R."/>
            <person name="Gladieux P."/>
            <person name="Hiltunen Thoren M."/>
            <person name="Johannesson H."/>
        </authorList>
    </citation>
    <scope>NUCLEOTIDE SEQUENCE</scope>
    <source>
        <strain evidence="1">CBS 123565</strain>
    </source>
</reference>
<proteinExistence type="predicted"/>
<protein>
    <submittedName>
        <fullName evidence="1">Uncharacterized protein</fullName>
    </submittedName>
</protein>
<evidence type="ECO:0000313" key="2">
    <source>
        <dbReference type="Proteomes" id="UP001304895"/>
    </source>
</evidence>
<accession>A0AAN6UEI5</accession>
<reference evidence="1" key="2">
    <citation type="submission" date="2023-05" db="EMBL/GenBank/DDBJ databases">
        <authorList>
            <consortium name="Lawrence Berkeley National Laboratory"/>
            <person name="Steindorff A."/>
            <person name="Hensen N."/>
            <person name="Bonometti L."/>
            <person name="Westerberg I."/>
            <person name="Brannstrom I.O."/>
            <person name="Guillou S."/>
            <person name="Cros-Aarteil S."/>
            <person name="Calhoun S."/>
            <person name="Haridas S."/>
            <person name="Kuo A."/>
            <person name="Mondo S."/>
            <person name="Pangilinan J."/>
            <person name="Riley R."/>
            <person name="Labutti K."/>
            <person name="Andreopoulos B."/>
            <person name="Lipzen A."/>
            <person name="Chen C."/>
            <person name="Yanf M."/>
            <person name="Daum C."/>
            <person name="Ng V."/>
            <person name="Clum A."/>
            <person name="Ohm R."/>
            <person name="Martin F."/>
            <person name="Silar P."/>
            <person name="Natvig D."/>
            <person name="Lalanne C."/>
            <person name="Gautier V."/>
            <person name="Ament-Velasquez S.L."/>
            <person name="Kruys A."/>
            <person name="Hutchinson M.I."/>
            <person name="Powell A.J."/>
            <person name="Barry K."/>
            <person name="Miller A.N."/>
            <person name="Grigoriev I.V."/>
            <person name="Debuchy R."/>
            <person name="Gladieux P."/>
            <person name="Thoren M.H."/>
            <person name="Johannesson H."/>
        </authorList>
    </citation>
    <scope>NUCLEOTIDE SEQUENCE</scope>
    <source>
        <strain evidence="1">CBS 123565</strain>
    </source>
</reference>
<gene>
    <name evidence="1" type="ORF">BT67DRAFT_164407</name>
</gene>
<dbReference type="Proteomes" id="UP001304895">
    <property type="component" value="Unassembled WGS sequence"/>
</dbReference>
<name>A0AAN6UEI5_9PEZI</name>
<comment type="caution">
    <text evidence="1">The sequence shown here is derived from an EMBL/GenBank/DDBJ whole genome shotgun (WGS) entry which is preliminary data.</text>
</comment>